<feature type="region of interest" description="Disordered" evidence="1">
    <location>
        <begin position="1"/>
        <end position="28"/>
    </location>
</feature>
<protein>
    <submittedName>
        <fullName evidence="2">Uncharacterized protein</fullName>
    </submittedName>
</protein>
<gene>
    <name evidence="2" type="ORF">GCM10010260_83140</name>
</gene>
<proteinExistence type="predicted"/>
<dbReference type="Proteomes" id="UP000618795">
    <property type="component" value="Unassembled WGS sequence"/>
</dbReference>
<reference evidence="2" key="2">
    <citation type="submission" date="2020-09" db="EMBL/GenBank/DDBJ databases">
        <authorList>
            <person name="Sun Q."/>
            <person name="Ohkuma M."/>
        </authorList>
    </citation>
    <scope>NUCLEOTIDE SEQUENCE</scope>
    <source>
        <strain evidence="2">JCM 4369</strain>
    </source>
</reference>
<organism evidence="2 3">
    <name type="scientific">Streptomyces filipinensis</name>
    <dbReference type="NCBI Taxonomy" id="66887"/>
    <lineage>
        <taxon>Bacteria</taxon>
        <taxon>Bacillati</taxon>
        <taxon>Actinomycetota</taxon>
        <taxon>Actinomycetes</taxon>
        <taxon>Kitasatosporales</taxon>
        <taxon>Streptomycetaceae</taxon>
        <taxon>Streptomyces</taxon>
    </lineage>
</organism>
<dbReference type="AlphaFoldDB" id="A0A918IK82"/>
<dbReference type="EMBL" id="BMTD01000038">
    <property type="protein sequence ID" value="GGV29942.1"/>
    <property type="molecule type" value="Genomic_DNA"/>
</dbReference>
<name>A0A918IK82_9ACTN</name>
<accession>A0A918IK82</accession>
<sequence length="53" mass="5599">MEAKSVAASKPAGARPHPPQAKSRKGDAMRFAQYTSKWAVVQQVTTGAGMPTN</sequence>
<evidence type="ECO:0000313" key="3">
    <source>
        <dbReference type="Proteomes" id="UP000618795"/>
    </source>
</evidence>
<keyword evidence="3" id="KW-1185">Reference proteome</keyword>
<reference evidence="2" key="1">
    <citation type="journal article" date="2014" name="Int. J. Syst. Evol. Microbiol.">
        <title>Complete genome sequence of Corynebacterium casei LMG S-19264T (=DSM 44701T), isolated from a smear-ripened cheese.</title>
        <authorList>
            <consortium name="US DOE Joint Genome Institute (JGI-PGF)"/>
            <person name="Walter F."/>
            <person name="Albersmeier A."/>
            <person name="Kalinowski J."/>
            <person name="Ruckert C."/>
        </authorList>
    </citation>
    <scope>NUCLEOTIDE SEQUENCE</scope>
    <source>
        <strain evidence="2">JCM 4369</strain>
    </source>
</reference>
<comment type="caution">
    <text evidence="2">The sequence shown here is derived from an EMBL/GenBank/DDBJ whole genome shotgun (WGS) entry which is preliminary data.</text>
</comment>
<evidence type="ECO:0000256" key="1">
    <source>
        <dbReference type="SAM" id="MobiDB-lite"/>
    </source>
</evidence>
<evidence type="ECO:0000313" key="2">
    <source>
        <dbReference type="EMBL" id="GGV29942.1"/>
    </source>
</evidence>